<dbReference type="STRING" id="1220583.GOACH_04_00830"/>
<keyword evidence="3" id="KW-0804">Transcription</keyword>
<dbReference type="Pfam" id="PF14525">
    <property type="entry name" value="AraC_binding_2"/>
    <property type="match status" value="1"/>
</dbReference>
<evidence type="ECO:0000313" key="5">
    <source>
        <dbReference type="EMBL" id="GAC47687.1"/>
    </source>
</evidence>
<dbReference type="AlphaFoldDB" id="L7KIA2"/>
<organism evidence="5 6">
    <name type="scientific">Gordonia aichiensis NBRC 108223</name>
    <dbReference type="NCBI Taxonomy" id="1220583"/>
    <lineage>
        <taxon>Bacteria</taxon>
        <taxon>Bacillati</taxon>
        <taxon>Actinomycetota</taxon>
        <taxon>Actinomycetes</taxon>
        <taxon>Mycobacteriales</taxon>
        <taxon>Gordoniaceae</taxon>
        <taxon>Gordonia</taxon>
    </lineage>
</organism>
<dbReference type="PANTHER" id="PTHR46796">
    <property type="entry name" value="HTH-TYPE TRANSCRIPTIONAL ACTIVATOR RHAS-RELATED"/>
    <property type="match status" value="1"/>
</dbReference>
<evidence type="ECO:0000259" key="4">
    <source>
        <dbReference type="PROSITE" id="PS01124"/>
    </source>
</evidence>
<gene>
    <name evidence="5" type="ORF">GOACH_04_00830</name>
</gene>
<dbReference type="EMBL" id="BANR01000004">
    <property type="protein sequence ID" value="GAC47687.1"/>
    <property type="molecule type" value="Genomic_DNA"/>
</dbReference>
<proteinExistence type="predicted"/>
<dbReference type="Proteomes" id="UP000010988">
    <property type="component" value="Unassembled WGS sequence"/>
</dbReference>
<dbReference type="InterPro" id="IPR018062">
    <property type="entry name" value="HTH_AraC-typ_CS"/>
</dbReference>
<evidence type="ECO:0000313" key="6">
    <source>
        <dbReference type="Proteomes" id="UP000010988"/>
    </source>
</evidence>
<sequence length="353" mass="39137">MARWRSELGLSYAASAPDVYSGMPGLLRYSGHASAWADDADAFEALVYQRALSSVRVRAELSTARRIRRSEASIERSKSGLIAVVLNGSGASHLEQFGRVHTIGPDEVAIIRMDVPFTSWTTSVSDSTAVLIPEVELGAVQRCDDRVLRGVPDGPLTRGTAMFLRRFVADAAVGLHPDPDPDTERVVIDLIRATLNRQDHDARRLLDNARSVKDAVRDLIEKRFADPAFCADTLARELFMSRRHLYRHFDAEDATPARLIAARRLARARELLAEETPVPLQQIALRSGYVSASTLRSRFRAEYDLSPREYRDIVAAQRAAGMVCSGLVNHGHPVEDEVTKVRSPRSDGIRLDE</sequence>
<keyword evidence="1" id="KW-0805">Transcription regulation</keyword>
<dbReference type="eggNOG" id="COG2207">
    <property type="taxonomic scope" value="Bacteria"/>
</dbReference>
<dbReference type="GO" id="GO:0003700">
    <property type="term" value="F:DNA-binding transcription factor activity"/>
    <property type="evidence" value="ECO:0007669"/>
    <property type="project" value="InterPro"/>
</dbReference>
<dbReference type="InterPro" id="IPR018060">
    <property type="entry name" value="HTH_AraC"/>
</dbReference>
<dbReference type="InterPro" id="IPR035418">
    <property type="entry name" value="AraC-bd_2"/>
</dbReference>
<dbReference type="GO" id="GO:0043565">
    <property type="term" value="F:sequence-specific DNA binding"/>
    <property type="evidence" value="ECO:0007669"/>
    <property type="project" value="InterPro"/>
</dbReference>
<dbReference type="Gene3D" id="1.10.10.60">
    <property type="entry name" value="Homeodomain-like"/>
    <property type="match status" value="1"/>
</dbReference>
<evidence type="ECO:0000256" key="2">
    <source>
        <dbReference type="ARBA" id="ARBA00023125"/>
    </source>
</evidence>
<keyword evidence="6" id="KW-1185">Reference proteome</keyword>
<dbReference type="SUPFAM" id="SSF46689">
    <property type="entry name" value="Homeodomain-like"/>
    <property type="match status" value="1"/>
</dbReference>
<evidence type="ECO:0000256" key="3">
    <source>
        <dbReference type="ARBA" id="ARBA00023163"/>
    </source>
</evidence>
<dbReference type="Pfam" id="PF12833">
    <property type="entry name" value="HTH_18"/>
    <property type="match status" value="1"/>
</dbReference>
<evidence type="ECO:0000256" key="1">
    <source>
        <dbReference type="ARBA" id="ARBA00023015"/>
    </source>
</evidence>
<dbReference type="InterPro" id="IPR050204">
    <property type="entry name" value="AraC_XylS_family_regulators"/>
</dbReference>
<reference evidence="5 6" key="1">
    <citation type="submission" date="2012-12" db="EMBL/GenBank/DDBJ databases">
        <title>Whole genome shotgun sequence of Gordonia aichiensis NBRC 108223.</title>
        <authorList>
            <person name="Isaki-Nakamura S."/>
            <person name="Hosoyama A."/>
            <person name="Tsuchikane K."/>
            <person name="Ando Y."/>
            <person name="Baba S."/>
            <person name="Ohji S."/>
            <person name="Hamada M."/>
            <person name="Tamura T."/>
            <person name="Yamazoe A."/>
            <person name="Yamazaki S."/>
            <person name="Fujita N."/>
        </authorList>
    </citation>
    <scope>NUCLEOTIDE SEQUENCE [LARGE SCALE GENOMIC DNA]</scope>
    <source>
        <strain evidence="5 6">NBRC 108223</strain>
    </source>
</reference>
<dbReference type="PANTHER" id="PTHR46796:SF6">
    <property type="entry name" value="ARAC SUBFAMILY"/>
    <property type="match status" value="1"/>
</dbReference>
<dbReference type="SMART" id="SM00342">
    <property type="entry name" value="HTH_ARAC"/>
    <property type="match status" value="1"/>
</dbReference>
<comment type="caution">
    <text evidence="5">The sequence shown here is derived from an EMBL/GenBank/DDBJ whole genome shotgun (WGS) entry which is preliminary data.</text>
</comment>
<dbReference type="InterPro" id="IPR009057">
    <property type="entry name" value="Homeodomain-like_sf"/>
</dbReference>
<name>L7KIA2_9ACTN</name>
<feature type="domain" description="HTH araC/xylS-type" evidence="4">
    <location>
        <begin position="214"/>
        <end position="313"/>
    </location>
</feature>
<dbReference type="PROSITE" id="PS01124">
    <property type="entry name" value="HTH_ARAC_FAMILY_2"/>
    <property type="match status" value="1"/>
</dbReference>
<accession>L7KIA2</accession>
<protein>
    <submittedName>
        <fullName evidence="5">Putative AraC family transcriptional regulator</fullName>
    </submittedName>
</protein>
<keyword evidence="2" id="KW-0238">DNA-binding</keyword>
<dbReference type="PROSITE" id="PS00041">
    <property type="entry name" value="HTH_ARAC_FAMILY_1"/>
    <property type="match status" value="1"/>
</dbReference>